<organism evidence="6 7">
    <name type="scientific">Acinetobacter pittii</name>
    <name type="common">Acinetobacter genomosp. 3</name>
    <dbReference type="NCBI Taxonomy" id="48296"/>
    <lineage>
        <taxon>Bacteria</taxon>
        <taxon>Pseudomonadati</taxon>
        <taxon>Pseudomonadota</taxon>
        <taxon>Gammaproteobacteria</taxon>
        <taxon>Moraxellales</taxon>
        <taxon>Moraxellaceae</taxon>
        <taxon>Acinetobacter</taxon>
        <taxon>Acinetobacter calcoaceticus/baumannii complex</taxon>
    </lineage>
</organism>
<feature type="domain" description="FAD dependent oxidoreductase" evidence="5">
    <location>
        <begin position="7"/>
        <end position="374"/>
    </location>
</feature>
<dbReference type="GO" id="GO:0005737">
    <property type="term" value="C:cytoplasm"/>
    <property type="evidence" value="ECO:0007669"/>
    <property type="project" value="TreeGrafter"/>
</dbReference>
<dbReference type="PANTHER" id="PTHR13847">
    <property type="entry name" value="SARCOSINE DEHYDROGENASE-RELATED"/>
    <property type="match status" value="1"/>
</dbReference>
<keyword evidence="4" id="KW-0560">Oxidoreductase</keyword>
<dbReference type="Proteomes" id="UP000195162">
    <property type="component" value="Unassembled WGS sequence"/>
</dbReference>
<comment type="cofactor">
    <cofactor evidence="1">
        <name>FAD</name>
        <dbReference type="ChEBI" id="CHEBI:57692"/>
    </cofactor>
</comment>
<dbReference type="SUPFAM" id="SSF51905">
    <property type="entry name" value="FAD/NAD(P)-binding domain"/>
    <property type="match status" value="1"/>
</dbReference>
<dbReference type="EMBL" id="NGIR01000008">
    <property type="protein sequence ID" value="OTU30467.1"/>
    <property type="molecule type" value="Genomic_DNA"/>
</dbReference>
<comment type="similarity">
    <text evidence="2">Belongs to the DadA oxidoreductase family.</text>
</comment>
<proteinExistence type="inferred from homology"/>
<evidence type="ECO:0000256" key="3">
    <source>
        <dbReference type="ARBA" id="ARBA00022630"/>
    </source>
</evidence>
<evidence type="ECO:0000313" key="7">
    <source>
        <dbReference type="Proteomes" id="UP000195162"/>
    </source>
</evidence>
<evidence type="ECO:0000256" key="2">
    <source>
        <dbReference type="ARBA" id="ARBA00009410"/>
    </source>
</evidence>
<dbReference type="Gene3D" id="3.30.9.10">
    <property type="entry name" value="D-Amino Acid Oxidase, subunit A, domain 2"/>
    <property type="match status" value="1"/>
</dbReference>
<dbReference type="InterPro" id="IPR017741">
    <property type="entry name" value="FAD-dependent_OxRdtase_HpnW"/>
</dbReference>
<dbReference type="InterPro" id="IPR036188">
    <property type="entry name" value="FAD/NAD-bd_sf"/>
</dbReference>
<gene>
    <name evidence="6" type="ORF">CAT59_00890</name>
</gene>
<evidence type="ECO:0000313" key="6">
    <source>
        <dbReference type="EMBL" id="OTU30467.1"/>
    </source>
</evidence>
<evidence type="ECO:0000259" key="5">
    <source>
        <dbReference type="Pfam" id="PF01266"/>
    </source>
</evidence>
<accession>A0A242U9G3</accession>
<comment type="caution">
    <text evidence="6">The sequence shown here is derived from an EMBL/GenBank/DDBJ whole genome shotgun (WGS) entry which is preliminary data.</text>
</comment>
<dbReference type="GO" id="GO:0016491">
    <property type="term" value="F:oxidoreductase activity"/>
    <property type="evidence" value="ECO:0007669"/>
    <property type="project" value="UniProtKB-KW"/>
</dbReference>
<protein>
    <submittedName>
        <fullName evidence="6">Monomeric sarcosine oxidase</fullName>
    </submittedName>
</protein>
<keyword evidence="3" id="KW-0285">Flavoprotein</keyword>
<evidence type="ECO:0000256" key="1">
    <source>
        <dbReference type="ARBA" id="ARBA00001974"/>
    </source>
</evidence>
<dbReference type="NCBIfam" id="TIGR03364">
    <property type="entry name" value="HpnW_proposed"/>
    <property type="match status" value="1"/>
</dbReference>
<dbReference type="Gene3D" id="3.50.50.60">
    <property type="entry name" value="FAD/NAD(P)-binding domain"/>
    <property type="match status" value="1"/>
</dbReference>
<sequence>MNNAQFDLIVVGAGILGLSAAIQAQEQGLKVCIFEKNAKPVGATRCNFGMVGTSTLTHPEQQWRKYALETRSFYQRIQAETDISFAQRQGVYLANTALEWQVLNEFAERANNYQIPVHLLKHDELVTQFSYLNPSQQFQGGLVFEEDYSVEPHVIGQRLLAYAERNGVKIYTNACVVQTQYQKESCQVRLASGEAYRANKVLICQGEVIDVLYPDLLQSLNLKRCGLQMALTQPFHQNLNASLYSGLSISRYPAFEICPSHAELVKASQQGFIKEFGIHILIKQNEFGELIVGDSHEYHSINEAPQFEQREEINEFIQTYCHEKLGLTLPPIQKRWNGYYLTHEHELACVAEAEKNIFLVSAIAGKGMTTGAGFMKEILEQNIY</sequence>
<reference evidence="6 7" key="1">
    <citation type="submission" date="2017-05" db="EMBL/GenBank/DDBJ databases">
        <authorList>
            <person name="Song R."/>
            <person name="Chenine A.L."/>
            <person name="Ruprecht R.M."/>
        </authorList>
    </citation>
    <scope>NUCLEOTIDE SEQUENCE [LARGE SCALE GENOMIC DNA]</scope>
    <source>
        <strain evidence="6 7">ARLG1955</strain>
    </source>
</reference>
<name>A0A242U9G3_ACIPI</name>
<dbReference type="Pfam" id="PF01266">
    <property type="entry name" value="DAO"/>
    <property type="match status" value="1"/>
</dbReference>
<dbReference type="InterPro" id="IPR006076">
    <property type="entry name" value="FAD-dep_OxRdtase"/>
</dbReference>
<evidence type="ECO:0000256" key="4">
    <source>
        <dbReference type="ARBA" id="ARBA00023002"/>
    </source>
</evidence>
<dbReference type="AlphaFoldDB" id="A0A242U9G3"/>
<dbReference type="RefSeq" id="WP_032053600.1">
    <property type="nucleotide sequence ID" value="NZ_JADVOL010000002.1"/>
</dbReference>
<dbReference type="PRINTS" id="PR00411">
    <property type="entry name" value="PNDRDTASEI"/>
</dbReference>
<dbReference type="PANTHER" id="PTHR13847:SF286">
    <property type="entry name" value="D-AMINO ACID DEHYDROGENASE"/>
    <property type="match status" value="1"/>
</dbReference>